<feature type="transmembrane region" description="Helical" evidence="5">
    <location>
        <begin position="169"/>
        <end position="187"/>
    </location>
</feature>
<comment type="caution">
    <text evidence="7">The sequence shown here is derived from an EMBL/GenBank/DDBJ whole genome shotgun (WGS) entry which is preliminary data.</text>
</comment>
<feature type="domain" description="Signal transduction histidine kinase subgroup 3 dimerisation and phosphoacceptor" evidence="6">
    <location>
        <begin position="208"/>
        <end position="273"/>
    </location>
</feature>
<evidence type="ECO:0000259" key="6">
    <source>
        <dbReference type="Pfam" id="PF07730"/>
    </source>
</evidence>
<keyword evidence="5" id="KW-0812">Transmembrane</keyword>
<keyword evidence="5" id="KW-0472">Membrane</keyword>
<protein>
    <submittedName>
        <fullName evidence="7">Two-component system sensor histidine kinase DesK</fullName>
        <ecNumber evidence="7">2.7.13.3</ecNumber>
    </submittedName>
</protein>
<dbReference type="GO" id="GO:0000155">
    <property type="term" value="F:phosphorelay sensor kinase activity"/>
    <property type="evidence" value="ECO:0007669"/>
    <property type="project" value="InterPro"/>
</dbReference>
<dbReference type="EC" id="2.7.13.3" evidence="7"/>
<feature type="region of interest" description="Disordered" evidence="4">
    <location>
        <begin position="398"/>
        <end position="421"/>
    </location>
</feature>
<accession>A0A839N619</accession>
<dbReference type="Proteomes" id="UP000559182">
    <property type="component" value="Unassembled WGS sequence"/>
</dbReference>
<dbReference type="Gene3D" id="1.20.5.1930">
    <property type="match status" value="1"/>
</dbReference>
<dbReference type="GO" id="GO:0046983">
    <property type="term" value="F:protein dimerization activity"/>
    <property type="evidence" value="ECO:0007669"/>
    <property type="project" value="InterPro"/>
</dbReference>
<gene>
    <name evidence="7" type="ORF">FHU39_001080</name>
</gene>
<keyword evidence="5" id="KW-1133">Transmembrane helix</keyword>
<feature type="transmembrane region" description="Helical" evidence="5">
    <location>
        <begin position="127"/>
        <end position="157"/>
    </location>
</feature>
<feature type="transmembrane region" description="Helical" evidence="5">
    <location>
        <begin position="28"/>
        <end position="46"/>
    </location>
</feature>
<evidence type="ECO:0000256" key="1">
    <source>
        <dbReference type="ARBA" id="ARBA00022679"/>
    </source>
</evidence>
<dbReference type="EMBL" id="JACHVQ010000001">
    <property type="protein sequence ID" value="MBB2891096.1"/>
    <property type="molecule type" value="Genomic_DNA"/>
</dbReference>
<feature type="transmembrane region" description="Helical" evidence="5">
    <location>
        <begin position="58"/>
        <end position="80"/>
    </location>
</feature>
<sequence length="421" mass="45344">MDENMKRPSPKRSSGLAAVFDRDSEDSVGNRAIMLFWSGVWLFWMLQPFIDALRHLDTVGGIVGVVVVPVFCVVYLWHFYACRAAFFRLSYPWGYQAGPRDYVRYLLLGVLAIVCVLAVGQDGIAAGIFFALSGLWTLPLLWGWITVVATGVAYGILWNLPGWHSDPSTFIGLGFGAVAITIGMVAGRRQHQLRESRRVNAELMVQQERNRMARDLHDILGHSLTVITVKAELAGRLMDAGADERARAEVADLERLSRTALADVRRAVEGYREISLSGELARAKEALAAAGITARTPTALDEVPADLVEPFAWTVRECVTNVLRHSKAATCTISVTPSSITVADDGVGNPSGAGDGNGLAGLRERALAAGAVLITRSVEPHGFSVTVAASSGAEQRFAGEAEVEDNGSRHTVGRQSGEAMA</sequence>
<dbReference type="RefSeq" id="WP_183319405.1">
    <property type="nucleotide sequence ID" value="NZ_JACHVQ010000001.1"/>
</dbReference>
<dbReference type="Pfam" id="PF07730">
    <property type="entry name" value="HisKA_3"/>
    <property type="match status" value="1"/>
</dbReference>
<dbReference type="AlphaFoldDB" id="A0A839N619"/>
<keyword evidence="1 7" id="KW-0808">Transferase</keyword>
<keyword evidence="2 7" id="KW-0418">Kinase</keyword>
<keyword evidence="8" id="KW-1185">Reference proteome</keyword>
<dbReference type="InterPro" id="IPR036890">
    <property type="entry name" value="HATPase_C_sf"/>
</dbReference>
<organism evidence="7 8">
    <name type="scientific">Flexivirga oryzae</name>
    <dbReference type="NCBI Taxonomy" id="1794944"/>
    <lineage>
        <taxon>Bacteria</taxon>
        <taxon>Bacillati</taxon>
        <taxon>Actinomycetota</taxon>
        <taxon>Actinomycetes</taxon>
        <taxon>Micrococcales</taxon>
        <taxon>Dermacoccaceae</taxon>
        <taxon>Flexivirga</taxon>
    </lineage>
</organism>
<evidence type="ECO:0000256" key="3">
    <source>
        <dbReference type="ARBA" id="ARBA00023012"/>
    </source>
</evidence>
<evidence type="ECO:0000256" key="2">
    <source>
        <dbReference type="ARBA" id="ARBA00022777"/>
    </source>
</evidence>
<dbReference type="PANTHER" id="PTHR24421:SF63">
    <property type="entry name" value="SENSOR HISTIDINE KINASE DESK"/>
    <property type="match status" value="1"/>
</dbReference>
<dbReference type="Gene3D" id="3.30.565.10">
    <property type="entry name" value="Histidine kinase-like ATPase, C-terminal domain"/>
    <property type="match status" value="1"/>
</dbReference>
<dbReference type="GO" id="GO:0016020">
    <property type="term" value="C:membrane"/>
    <property type="evidence" value="ECO:0007669"/>
    <property type="project" value="InterPro"/>
</dbReference>
<name>A0A839N619_9MICO</name>
<dbReference type="InterPro" id="IPR050482">
    <property type="entry name" value="Sensor_HK_TwoCompSys"/>
</dbReference>
<evidence type="ECO:0000256" key="5">
    <source>
        <dbReference type="SAM" id="Phobius"/>
    </source>
</evidence>
<keyword evidence="3" id="KW-0902">Two-component regulatory system</keyword>
<evidence type="ECO:0000313" key="7">
    <source>
        <dbReference type="EMBL" id="MBB2891096.1"/>
    </source>
</evidence>
<reference evidence="7 8" key="1">
    <citation type="submission" date="2020-08" db="EMBL/GenBank/DDBJ databases">
        <title>Sequencing the genomes of 1000 actinobacteria strains.</title>
        <authorList>
            <person name="Klenk H.-P."/>
        </authorList>
    </citation>
    <scope>NUCLEOTIDE SEQUENCE [LARGE SCALE GENOMIC DNA]</scope>
    <source>
        <strain evidence="7 8">DSM 105369</strain>
    </source>
</reference>
<evidence type="ECO:0000256" key="4">
    <source>
        <dbReference type="SAM" id="MobiDB-lite"/>
    </source>
</evidence>
<dbReference type="InterPro" id="IPR011712">
    <property type="entry name" value="Sig_transdc_His_kin_sub3_dim/P"/>
</dbReference>
<dbReference type="SUPFAM" id="SSF55874">
    <property type="entry name" value="ATPase domain of HSP90 chaperone/DNA topoisomerase II/histidine kinase"/>
    <property type="match status" value="1"/>
</dbReference>
<feature type="transmembrane region" description="Helical" evidence="5">
    <location>
        <begin position="102"/>
        <end position="120"/>
    </location>
</feature>
<dbReference type="CDD" id="cd16917">
    <property type="entry name" value="HATPase_UhpB-NarQ-NarX-like"/>
    <property type="match status" value="1"/>
</dbReference>
<proteinExistence type="predicted"/>
<dbReference type="PANTHER" id="PTHR24421">
    <property type="entry name" value="NITRATE/NITRITE SENSOR PROTEIN NARX-RELATED"/>
    <property type="match status" value="1"/>
</dbReference>
<evidence type="ECO:0000313" key="8">
    <source>
        <dbReference type="Proteomes" id="UP000559182"/>
    </source>
</evidence>